<evidence type="ECO:0000256" key="4">
    <source>
        <dbReference type="ARBA" id="ARBA00022737"/>
    </source>
</evidence>
<keyword evidence="4" id="KW-0677">Repeat</keyword>
<dbReference type="GO" id="GO:0051014">
    <property type="term" value="P:actin filament severing"/>
    <property type="evidence" value="ECO:0007669"/>
    <property type="project" value="EnsemblFungi"/>
</dbReference>
<feature type="compositionally biased region" description="Acidic residues" evidence="8">
    <location>
        <begin position="291"/>
        <end position="301"/>
    </location>
</feature>
<evidence type="ECO:0000256" key="6">
    <source>
        <dbReference type="ARBA" id="ARBA00023212"/>
    </source>
</evidence>
<keyword evidence="6" id="KW-0206">Cytoskeleton</keyword>
<dbReference type="GO" id="GO:0005737">
    <property type="term" value="C:cytoplasm"/>
    <property type="evidence" value="ECO:0007669"/>
    <property type="project" value="TreeGrafter"/>
</dbReference>
<dbReference type="InterPro" id="IPR002108">
    <property type="entry name" value="ADF-H"/>
</dbReference>
<dbReference type="PANTHER" id="PTHR13759">
    <property type="entry name" value="TWINFILIN"/>
    <property type="match status" value="1"/>
</dbReference>
<evidence type="ECO:0000256" key="1">
    <source>
        <dbReference type="ARBA" id="ARBA00004245"/>
    </source>
</evidence>
<feature type="domain" description="ADF-H" evidence="9">
    <location>
        <begin position="168"/>
        <end position="297"/>
    </location>
</feature>
<dbReference type="InterPro" id="IPR029006">
    <property type="entry name" value="ADF-H/Gelsolin-like_dom_sf"/>
</dbReference>
<dbReference type="EMBL" id="KV454210">
    <property type="protein sequence ID" value="ODQ59904.1"/>
    <property type="molecule type" value="Genomic_DNA"/>
</dbReference>
<dbReference type="Gene3D" id="3.40.20.10">
    <property type="entry name" value="Severin"/>
    <property type="match status" value="2"/>
</dbReference>
<dbReference type="Pfam" id="PF00241">
    <property type="entry name" value="Cofilin_ADF"/>
    <property type="match status" value="2"/>
</dbReference>
<dbReference type="GO" id="GO:0030042">
    <property type="term" value="P:actin filament depolymerization"/>
    <property type="evidence" value="ECO:0007669"/>
    <property type="project" value="EnsemblFungi"/>
</dbReference>
<dbReference type="SUPFAM" id="SSF55753">
    <property type="entry name" value="Actin depolymerizing proteins"/>
    <property type="match status" value="2"/>
</dbReference>
<evidence type="ECO:0000256" key="3">
    <source>
        <dbReference type="ARBA" id="ARBA00022490"/>
    </source>
</evidence>
<protein>
    <recommendedName>
        <fullName evidence="9">ADF-H domain-containing protein</fullName>
    </recommendedName>
</protein>
<name>A0A1E3P3X3_WICAA</name>
<dbReference type="PROSITE" id="PS51263">
    <property type="entry name" value="ADF_H"/>
    <property type="match status" value="2"/>
</dbReference>
<feature type="domain" description="ADF-H" evidence="9">
    <location>
        <begin position="5"/>
        <end position="135"/>
    </location>
</feature>
<comment type="subunit">
    <text evidence="7">Interacts with G-actin; ADP-actin form.</text>
</comment>
<keyword evidence="3" id="KW-0963">Cytoplasm</keyword>
<dbReference type="AlphaFoldDB" id="A0A1E3P3X3"/>
<dbReference type="GO" id="GO:0005884">
    <property type="term" value="C:actin filament"/>
    <property type="evidence" value="ECO:0007669"/>
    <property type="project" value="EnsemblFungi"/>
</dbReference>
<evidence type="ECO:0000256" key="8">
    <source>
        <dbReference type="SAM" id="MobiDB-lite"/>
    </source>
</evidence>
<evidence type="ECO:0000259" key="9">
    <source>
        <dbReference type="PROSITE" id="PS51263"/>
    </source>
</evidence>
<evidence type="ECO:0000313" key="11">
    <source>
        <dbReference type="Proteomes" id="UP000094112"/>
    </source>
</evidence>
<dbReference type="CDD" id="cd11285">
    <property type="entry name" value="ADF_Twf-N_like"/>
    <property type="match status" value="1"/>
</dbReference>
<dbReference type="GO" id="GO:0051015">
    <property type="term" value="F:actin filament binding"/>
    <property type="evidence" value="ECO:0007669"/>
    <property type="project" value="EnsemblFungi"/>
</dbReference>
<dbReference type="GO" id="GO:0030836">
    <property type="term" value="P:positive regulation of actin filament depolymerization"/>
    <property type="evidence" value="ECO:0007669"/>
    <property type="project" value="EnsemblFungi"/>
</dbReference>
<dbReference type="RefSeq" id="XP_019039111.1">
    <property type="nucleotide sequence ID" value="XM_019183381.1"/>
</dbReference>
<dbReference type="GO" id="GO:0140311">
    <property type="term" value="F:protein sequestering activity"/>
    <property type="evidence" value="ECO:0007669"/>
    <property type="project" value="EnsemblFungi"/>
</dbReference>
<sequence>MSAQSGISASEELINSFKEYVDENHSILLATIRDEKVNISDIIEGSSSLKDDFEELKSLVTDSDPKYIIVKHDYNEKLYTFISFVPDYAAVKDKMLYASSKNTLIRSLGSEFFTNLLFWNSVDEVEYDNWKHSVKDDTTSNSLSTKEKELQDIKDLEFQTIVNTSTKKQLVDHKNDFSFKFNSNTQLNPENNELYALVIDIPKEEIFLSNTTKISDAKDLLTKISSESPQFSIVKLNNKIYFIYTCPSGSKVKERMIYASNKQGVINHFKESFPITKALEVGDAIELELSEFDNEETETADDSTTSKPKFNRPTRPGRRR</sequence>
<dbReference type="STRING" id="683960.A0A1E3P3X3"/>
<dbReference type="SMART" id="SM00102">
    <property type="entry name" value="ADF"/>
    <property type="match status" value="2"/>
</dbReference>
<comment type="subcellular location">
    <subcellularLocation>
        <location evidence="1">Cytoplasm</location>
        <location evidence="1">Cytoskeleton</location>
    </subcellularLocation>
</comment>
<gene>
    <name evidence="10" type="ORF">WICANDRAFT_62485</name>
</gene>
<dbReference type="GO" id="GO:0003785">
    <property type="term" value="F:actin monomer binding"/>
    <property type="evidence" value="ECO:0007669"/>
    <property type="project" value="EnsemblFungi"/>
</dbReference>
<dbReference type="GeneID" id="30200627"/>
<dbReference type="PANTHER" id="PTHR13759:SF1">
    <property type="entry name" value="TWINFILIN"/>
    <property type="match status" value="1"/>
</dbReference>
<proteinExistence type="inferred from homology"/>
<dbReference type="Proteomes" id="UP000094112">
    <property type="component" value="Unassembled WGS sequence"/>
</dbReference>
<dbReference type="GO" id="GO:0051016">
    <property type="term" value="P:barbed-end actin filament capping"/>
    <property type="evidence" value="ECO:0007669"/>
    <property type="project" value="TreeGrafter"/>
</dbReference>
<evidence type="ECO:0000313" key="10">
    <source>
        <dbReference type="EMBL" id="ODQ59904.1"/>
    </source>
</evidence>
<organism evidence="10 11">
    <name type="scientific">Wickerhamomyces anomalus (strain ATCC 58044 / CBS 1984 / NCYC 433 / NRRL Y-366-8)</name>
    <name type="common">Yeast</name>
    <name type="synonym">Hansenula anomala</name>
    <dbReference type="NCBI Taxonomy" id="683960"/>
    <lineage>
        <taxon>Eukaryota</taxon>
        <taxon>Fungi</taxon>
        <taxon>Dikarya</taxon>
        <taxon>Ascomycota</taxon>
        <taxon>Saccharomycotina</taxon>
        <taxon>Saccharomycetes</taxon>
        <taxon>Phaffomycetales</taxon>
        <taxon>Wickerhamomycetaceae</taxon>
        <taxon>Wickerhamomyces</taxon>
    </lineage>
</organism>
<dbReference type="GO" id="GO:0044396">
    <property type="term" value="P:actin cortical patch organization"/>
    <property type="evidence" value="ECO:0007669"/>
    <property type="project" value="EnsemblFungi"/>
</dbReference>
<comment type="similarity">
    <text evidence="2">Belongs to the actin-binding proteins ADF family. Twinfilin subfamily.</text>
</comment>
<feature type="compositionally biased region" description="Basic residues" evidence="8">
    <location>
        <begin position="309"/>
        <end position="320"/>
    </location>
</feature>
<evidence type="ECO:0000256" key="2">
    <source>
        <dbReference type="ARBA" id="ARBA00009557"/>
    </source>
</evidence>
<reference evidence="10 11" key="1">
    <citation type="journal article" date="2016" name="Proc. Natl. Acad. Sci. U.S.A.">
        <title>Comparative genomics of biotechnologically important yeasts.</title>
        <authorList>
            <person name="Riley R."/>
            <person name="Haridas S."/>
            <person name="Wolfe K.H."/>
            <person name="Lopes M.R."/>
            <person name="Hittinger C.T."/>
            <person name="Goeker M."/>
            <person name="Salamov A.A."/>
            <person name="Wisecaver J.H."/>
            <person name="Long T.M."/>
            <person name="Calvey C.H."/>
            <person name="Aerts A.L."/>
            <person name="Barry K.W."/>
            <person name="Choi C."/>
            <person name="Clum A."/>
            <person name="Coughlan A.Y."/>
            <person name="Deshpande S."/>
            <person name="Douglass A.P."/>
            <person name="Hanson S.J."/>
            <person name="Klenk H.-P."/>
            <person name="LaButti K.M."/>
            <person name="Lapidus A."/>
            <person name="Lindquist E.A."/>
            <person name="Lipzen A.M."/>
            <person name="Meier-Kolthoff J.P."/>
            <person name="Ohm R.A."/>
            <person name="Otillar R.P."/>
            <person name="Pangilinan J.L."/>
            <person name="Peng Y."/>
            <person name="Rokas A."/>
            <person name="Rosa C.A."/>
            <person name="Scheuner C."/>
            <person name="Sibirny A.A."/>
            <person name="Slot J.C."/>
            <person name="Stielow J.B."/>
            <person name="Sun H."/>
            <person name="Kurtzman C.P."/>
            <person name="Blackwell M."/>
            <person name="Grigoriev I.V."/>
            <person name="Jeffries T.W."/>
        </authorList>
    </citation>
    <scope>NUCLEOTIDE SEQUENCE [LARGE SCALE GENOMIC DNA]</scope>
    <source>
        <strain evidence="11">ATCC 58044 / CBS 1984 / NCYC 433 / NRRL Y-366-8</strain>
    </source>
</reference>
<accession>A0A1E3P3X3</accession>
<feature type="region of interest" description="Disordered" evidence="8">
    <location>
        <begin position="291"/>
        <end position="320"/>
    </location>
</feature>
<evidence type="ECO:0000256" key="7">
    <source>
        <dbReference type="ARBA" id="ARBA00038532"/>
    </source>
</evidence>
<dbReference type="InterPro" id="IPR028458">
    <property type="entry name" value="Twinfilin"/>
</dbReference>
<keyword evidence="5" id="KW-0009">Actin-binding</keyword>
<dbReference type="OrthoDB" id="10006997at2759"/>
<evidence type="ECO:0000256" key="5">
    <source>
        <dbReference type="ARBA" id="ARBA00023203"/>
    </source>
</evidence>
<keyword evidence="11" id="KW-1185">Reference proteome</keyword>